<keyword evidence="2 3" id="KW-0413">Isomerase</keyword>
<gene>
    <name evidence="4" type="ORF">A2995_00090</name>
</gene>
<accession>A0A1F6X205</accession>
<dbReference type="PROSITE" id="PS51440">
    <property type="entry name" value="TIM_2"/>
    <property type="match status" value="1"/>
</dbReference>
<dbReference type="GO" id="GO:0019563">
    <property type="term" value="P:glycerol catabolic process"/>
    <property type="evidence" value="ECO:0007669"/>
    <property type="project" value="TreeGrafter"/>
</dbReference>
<dbReference type="InterPro" id="IPR000652">
    <property type="entry name" value="Triosephosphate_isomerase"/>
</dbReference>
<comment type="subunit">
    <text evidence="3">Homodimer.</text>
</comment>
<comment type="pathway">
    <text evidence="3">Carbohydrate biosynthesis; gluconeogenesis.</text>
</comment>
<reference evidence="4 5" key="1">
    <citation type="journal article" date="2016" name="Nat. Commun.">
        <title>Thousands of microbial genomes shed light on interconnected biogeochemical processes in an aquifer system.</title>
        <authorList>
            <person name="Anantharaman K."/>
            <person name="Brown C.T."/>
            <person name="Hug L.A."/>
            <person name="Sharon I."/>
            <person name="Castelle C.J."/>
            <person name="Probst A.J."/>
            <person name="Thomas B.C."/>
            <person name="Singh A."/>
            <person name="Wilkins M.J."/>
            <person name="Karaoz U."/>
            <person name="Brodie E.L."/>
            <person name="Williams K.H."/>
            <person name="Hubbard S.S."/>
            <person name="Banfield J.F."/>
        </authorList>
    </citation>
    <scope>NUCLEOTIDE SEQUENCE [LARGE SCALE GENOMIC DNA]</scope>
</reference>
<dbReference type="GO" id="GO:0004807">
    <property type="term" value="F:triose-phosphate isomerase activity"/>
    <property type="evidence" value="ECO:0007669"/>
    <property type="project" value="UniProtKB-EC"/>
</dbReference>
<dbReference type="EMBL" id="MFUP01000005">
    <property type="protein sequence ID" value="OGI88125.1"/>
    <property type="molecule type" value="Genomic_DNA"/>
</dbReference>
<evidence type="ECO:0000313" key="5">
    <source>
        <dbReference type="Proteomes" id="UP000185809"/>
    </source>
</evidence>
<dbReference type="GO" id="GO:0006096">
    <property type="term" value="P:glycolytic process"/>
    <property type="evidence" value="ECO:0007669"/>
    <property type="project" value="UniProtKB-UniPathway"/>
</dbReference>
<keyword evidence="3" id="KW-0963">Cytoplasm</keyword>
<evidence type="ECO:0000256" key="2">
    <source>
        <dbReference type="ARBA" id="ARBA00023235"/>
    </source>
</evidence>
<keyword evidence="3" id="KW-0312">Gluconeogenesis</keyword>
<name>A0A1F6X205_9BACT</name>
<dbReference type="Pfam" id="PF00121">
    <property type="entry name" value="TIM"/>
    <property type="match status" value="1"/>
</dbReference>
<dbReference type="UniPathway" id="UPA00109">
    <property type="reaction ID" value="UER00189"/>
</dbReference>
<dbReference type="GO" id="GO:0005829">
    <property type="term" value="C:cytosol"/>
    <property type="evidence" value="ECO:0007669"/>
    <property type="project" value="TreeGrafter"/>
</dbReference>
<dbReference type="GO" id="GO:0006094">
    <property type="term" value="P:gluconeogenesis"/>
    <property type="evidence" value="ECO:0007669"/>
    <property type="project" value="UniProtKB-UniPathway"/>
</dbReference>
<evidence type="ECO:0000256" key="3">
    <source>
        <dbReference type="RuleBase" id="RU363013"/>
    </source>
</evidence>
<evidence type="ECO:0000313" key="4">
    <source>
        <dbReference type="EMBL" id="OGI88125.1"/>
    </source>
</evidence>
<dbReference type="CDD" id="cd00311">
    <property type="entry name" value="TIM"/>
    <property type="match status" value="1"/>
</dbReference>
<dbReference type="Gene3D" id="3.20.20.70">
    <property type="entry name" value="Aldolase class I"/>
    <property type="match status" value="1"/>
</dbReference>
<dbReference type="GO" id="GO:0046166">
    <property type="term" value="P:glyceraldehyde-3-phosphate biosynthetic process"/>
    <property type="evidence" value="ECO:0007669"/>
    <property type="project" value="TreeGrafter"/>
</dbReference>
<comment type="catalytic activity">
    <reaction evidence="3">
        <text>D-glyceraldehyde 3-phosphate = dihydroxyacetone phosphate</text>
        <dbReference type="Rhea" id="RHEA:18585"/>
        <dbReference type="ChEBI" id="CHEBI:57642"/>
        <dbReference type="ChEBI" id="CHEBI:59776"/>
        <dbReference type="EC" id="5.3.1.1"/>
    </reaction>
</comment>
<organism evidence="4 5">
    <name type="scientific">Candidatus Nomurabacteria bacterium RIFCSPLOWO2_01_FULL_33_24</name>
    <dbReference type="NCBI Taxonomy" id="1801765"/>
    <lineage>
        <taxon>Bacteria</taxon>
        <taxon>Candidatus Nomuraibacteriota</taxon>
    </lineage>
</organism>
<dbReference type="SUPFAM" id="SSF51351">
    <property type="entry name" value="Triosephosphate isomerase (TIM)"/>
    <property type="match status" value="1"/>
</dbReference>
<comment type="pathway">
    <text evidence="3">Carbohydrate degradation; glycolysis; D-glyceraldehyde 3-phosphate from glycerone phosphate: step 1/1.</text>
</comment>
<comment type="caution">
    <text evidence="4">The sequence shown here is derived from an EMBL/GenBank/DDBJ whole genome shotgun (WGS) entry which is preliminary data.</text>
</comment>
<dbReference type="EC" id="5.3.1.1" evidence="3"/>
<protein>
    <recommendedName>
        <fullName evidence="3">Triosephosphate isomerase</fullName>
        <ecNumber evidence="3">5.3.1.1</ecNumber>
    </recommendedName>
</protein>
<dbReference type="InterPro" id="IPR013785">
    <property type="entry name" value="Aldolase_TIM"/>
</dbReference>
<comment type="subcellular location">
    <subcellularLocation>
        <location evidence="3">Cytoplasm</location>
    </subcellularLocation>
</comment>
<sequence>MKQKKLIIGNWKMNPTSLNEAKKIFTNIRRIASKTSKVQTIICPPFVYLNDLQKLVTGPRCVLGSQNIFWQFQGAYTGEISPAMISDLDIKYVILGHSKRRELGETNEEINQKVKLCFKYNLIPIVCVGENKRSGSIKYFDFIKKQLIESLQGISKNQIKKIVVTYEPIWAIGKEAEREATPEEATEMSIFIRKVLSDIFDLKSISQLQVLYGGSVDCQNAEGFLNQQGINGLLLGRVSLISDKFNEVLKIAQNL</sequence>
<evidence type="ECO:0000256" key="1">
    <source>
        <dbReference type="ARBA" id="ARBA00007422"/>
    </source>
</evidence>
<dbReference type="InterPro" id="IPR035990">
    <property type="entry name" value="TIM_sf"/>
</dbReference>
<dbReference type="Proteomes" id="UP000185809">
    <property type="component" value="Unassembled WGS sequence"/>
</dbReference>
<dbReference type="UniPathway" id="UPA00138"/>
<comment type="similarity">
    <text evidence="1 3">Belongs to the triosephosphate isomerase family.</text>
</comment>
<dbReference type="PANTHER" id="PTHR21139">
    <property type="entry name" value="TRIOSEPHOSPHATE ISOMERASE"/>
    <property type="match status" value="1"/>
</dbReference>
<dbReference type="AlphaFoldDB" id="A0A1F6X205"/>
<dbReference type="PANTHER" id="PTHR21139:SF42">
    <property type="entry name" value="TRIOSEPHOSPHATE ISOMERASE"/>
    <property type="match status" value="1"/>
</dbReference>
<keyword evidence="3" id="KW-0324">Glycolysis</keyword>
<proteinExistence type="inferred from homology"/>